<dbReference type="SMART" id="SM00487">
    <property type="entry name" value="DEXDc"/>
    <property type="match status" value="1"/>
</dbReference>
<keyword evidence="5" id="KW-0347">Helicase</keyword>
<evidence type="ECO:0000256" key="4">
    <source>
        <dbReference type="ARBA" id="ARBA00022884"/>
    </source>
</evidence>
<proteinExistence type="inferred from homology"/>
<dbReference type="InterPro" id="IPR027417">
    <property type="entry name" value="P-loop_NTPase"/>
</dbReference>
<dbReference type="Pfam" id="PF00271">
    <property type="entry name" value="Helicase_C"/>
    <property type="match status" value="1"/>
</dbReference>
<keyword evidence="8" id="KW-1185">Reference proteome</keyword>
<dbReference type="InterPro" id="IPR011545">
    <property type="entry name" value="DEAD/DEAH_box_helicase_dom"/>
</dbReference>
<comment type="similarity">
    <text evidence="5">Belongs to the DEAD box helicase family.</text>
</comment>
<evidence type="ECO:0000313" key="9">
    <source>
        <dbReference type="RefSeq" id="XP_065665234.1"/>
    </source>
</evidence>
<dbReference type="PROSITE" id="PS51194">
    <property type="entry name" value="HELICASE_CTER"/>
    <property type="match status" value="1"/>
</dbReference>
<gene>
    <name evidence="9" type="primary">LOC100215245</name>
</gene>
<evidence type="ECO:0000313" key="8">
    <source>
        <dbReference type="Proteomes" id="UP001652625"/>
    </source>
</evidence>
<dbReference type="SMART" id="SM00490">
    <property type="entry name" value="HELICc"/>
    <property type="match status" value="1"/>
</dbReference>
<evidence type="ECO:0000256" key="1">
    <source>
        <dbReference type="ARBA" id="ARBA00022741"/>
    </source>
</evidence>
<comment type="domain">
    <text evidence="5">The Q motif is unique to and characteristic of the DEAD box family of RNA helicases and controls ATP binding and hydrolysis.</text>
</comment>
<dbReference type="RefSeq" id="XP_065665234.1">
    <property type="nucleotide sequence ID" value="XM_065809162.1"/>
</dbReference>
<dbReference type="Pfam" id="PF00270">
    <property type="entry name" value="DEAD"/>
    <property type="match status" value="1"/>
</dbReference>
<protein>
    <recommendedName>
        <fullName evidence="5">ATP-dependent RNA helicase</fullName>
        <ecNumber evidence="5">3.6.4.13</ecNumber>
    </recommendedName>
</protein>
<comment type="catalytic activity">
    <reaction evidence="5">
        <text>ATP + H2O = ADP + phosphate + H(+)</text>
        <dbReference type="Rhea" id="RHEA:13065"/>
        <dbReference type="ChEBI" id="CHEBI:15377"/>
        <dbReference type="ChEBI" id="CHEBI:15378"/>
        <dbReference type="ChEBI" id="CHEBI:30616"/>
        <dbReference type="ChEBI" id="CHEBI:43474"/>
        <dbReference type="ChEBI" id="CHEBI:456216"/>
        <dbReference type="EC" id="3.6.4.13"/>
    </reaction>
</comment>
<dbReference type="InterPro" id="IPR001650">
    <property type="entry name" value="Helicase_C-like"/>
</dbReference>
<dbReference type="SUPFAM" id="SSF52540">
    <property type="entry name" value="P-loop containing nucleoside triphosphate hydrolases"/>
    <property type="match status" value="1"/>
</dbReference>
<comment type="function">
    <text evidence="5">RNA helicase.</text>
</comment>
<dbReference type="InterPro" id="IPR014001">
    <property type="entry name" value="Helicase_ATP-bd"/>
</dbReference>
<accession>A0ABM4CTI2</accession>
<dbReference type="GeneID" id="100215245"/>
<reference evidence="9" key="1">
    <citation type="submission" date="2025-08" db="UniProtKB">
        <authorList>
            <consortium name="RefSeq"/>
        </authorList>
    </citation>
    <scope>IDENTIFICATION</scope>
</reference>
<evidence type="ECO:0000259" key="6">
    <source>
        <dbReference type="PROSITE" id="PS51192"/>
    </source>
</evidence>
<keyword evidence="3 5" id="KW-0067">ATP-binding</keyword>
<keyword evidence="1 5" id="KW-0547">Nucleotide-binding</keyword>
<dbReference type="Proteomes" id="UP001652625">
    <property type="component" value="Chromosome 11"/>
</dbReference>
<keyword evidence="4 5" id="KW-0694">RNA-binding</keyword>
<evidence type="ECO:0000259" key="7">
    <source>
        <dbReference type="PROSITE" id="PS51194"/>
    </source>
</evidence>
<dbReference type="Gene3D" id="3.40.50.300">
    <property type="entry name" value="P-loop containing nucleotide triphosphate hydrolases"/>
    <property type="match status" value="2"/>
</dbReference>
<feature type="domain" description="Helicase C-terminal" evidence="7">
    <location>
        <begin position="280"/>
        <end position="459"/>
    </location>
</feature>
<evidence type="ECO:0000256" key="3">
    <source>
        <dbReference type="ARBA" id="ARBA00022840"/>
    </source>
</evidence>
<evidence type="ECO:0000256" key="5">
    <source>
        <dbReference type="RuleBase" id="RU365068"/>
    </source>
</evidence>
<dbReference type="CDD" id="cd18787">
    <property type="entry name" value="SF2_C_DEAD"/>
    <property type="match status" value="1"/>
</dbReference>
<evidence type="ECO:0000256" key="2">
    <source>
        <dbReference type="ARBA" id="ARBA00022801"/>
    </source>
</evidence>
<dbReference type="EC" id="3.6.4.13" evidence="5"/>
<dbReference type="PANTHER" id="PTHR24031">
    <property type="entry name" value="RNA HELICASE"/>
    <property type="match status" value="1"/>
</dbReference>
<dbReference type="PROSITE" id="PS51192">
    <property type="entry name" value="HELICASE_ATP_BIND_1"/>
    <property type="match status" value="1"/>
</dbReference>
<keyword evidence="2 5" id="KW-0378">Hydrolase</keyword>
<feature type="domain" description="Helicase ATP-binding" evidence="6">
    <location>
        <begin position="58"/>
        <end position="250"/>
    </location>
</feature>
<organism evidence="8 9">
    <name type="scientific">Hydra vulgaris</name>
    <name type="common">Hydra</name>
    <name type="synonym">Hydra attenuata</name>
    <dbReference type="NCBI Taxonomy" id="6087"/>
    <lineage>
        <taxon>Eukaryota</taxon>
        <taxon>Metazoa</taxon>
        <taxon>Cnidaria</taxon>
        <taxon>Hydrozoa</taxon>
        <taxon>Hydroidolina</taxon>
        <taxon>Anthoathecata</taxon>
        <taxon>Aplanulata</taxon>
        <taxon>Hydridae</taxon>
        <taxon>Hydra</taxon>
    </lineage>
</organism>
<name>A0ABM4CTI2_HYDVU</name>
<sequence>MTPIGLKHARNMLLINRMLYICIRQNHSFHELKITVSIIRKLREFGIKSPTNIQIQTIQEFQSGKNIVINSETGSGKTLAYALPIAQKLINLKKVCKKLPRPFALVLVPNAHLAHQVCEVFQSLLSLNTCFACEESRLYLLNTDIVVSTALYLSTYPLNVLNETQVVVIDEADIQIASKVGKTGKKDPLFNLIKHFNQADSYKPPIISLDTPNSFLEFNNFKRQFVFVGATMPDNLSPKSKTAIPYIRSWLPDIQIVHSESAHKVVPTAEMEFIDVLEGNKYKHLVECVSLHCKNKDMPYKILVFVNKVETAINLYKKLTSKINYESILENDAKFTTLFALFHEVWQNNISLLHSNIDNKSREEVFSQILFANRAMIITTDVISRGIDFPDLDMVVQYDFATNAIDILHRAGRTARMGKKGKIVNFITSQDKELSTAVQDLLAKNLPFDSLFSRHRSLSRKKHRNQDIAKNDVLESENRV</sequence>